<name>A0AAQ3NUY1_VIGMU</name>
<accession>A0AAQ3NUY1</accession>
<keyword evidence="3" id="KW-1185">Reference proteome</keyword>
<dbReference type="InterPro" id="IPR038538">
    <property type="entry name" value="MTERF_sf"/>
</dbReference>
<evidence type="ECO:0000313" key="3">
    <source>
        <dbReference type="Proteomes" id="UP001374535"/>
    </source>
</evidence>
<feature type="region of interest" description="Disordered" evidence="1">
    <location>
        <begin position="156"/>
        <end position="178"/>
    </location>
</feature>
<dbReference type="Proteomes" id="UP001374535">
    <property type="component" value="Chromosome 4"/>
</dbReference>
<evidence type="ECO:0000256" key="1">
    <source>
        <dbReference type="SAM" id="MobiDB-lite"/>
    </source>
</evidence>
<protein>
    <submittedName>
        <fullName evidence="2">Uncharacterized protein</fullName>
    </submittedName>
</protein>
<organism evidence="2 3">
    <name type="scientific">Vigna mungo</name>
    <name type="common">Black gram</name>
    <name type="synonym">Phaseolus mungo</name>
    <dbReference type="NCBI Taxonomy" id="3915"/>
    <lineage>
        <taxon>Eukaryota</taxon>
        <taxon>Viridiplantae</taxon>
        <taxon>Streptophyta</taxon>
        <taxon>Embryophyta</taxon>
        <taxon>Tracheophyta</taxon>
        <taxon>Spermatophyta</taxon>
        <taxon>Magnoliopsida</taxon>
        <taxon>eudicotyledons</taxon>
        <taxon>Gunneridae</taxon>
        <taxon>Pentapetalae</taxon>
        <taxon>rosids</taxon>
        <taxon>fabids</taxon>
        <taxon>Fabales</taxon>
        <taxon>Fabaceae</taxon>
        <taxon>Papilionoideae</taxon>
        <taxon>50 kb inversion clade</taxon>
        <taxon>NPAAA clade</taxon>
        <taxon>indigoferoid/millettioid clade</taxon>
        <taxon>Phaseoleae</taxon>
        <taxon>Vigna</taxon>
    </lineage>
</organism>
<reference evidence="2 3" key="1">
    <citation type="journal article" date="2023" name="Life. Sci Alliance">
        <title>Evolutionary insights into 3D genome organization and epigenetic landscape of Vigna mungo.</title>
        <authorList>
            <person name="Junaid A."/>
            <person name="Singh B."/>
            <person name="Bhatia S."/>
        </authorList>
    </citation>
    <scope>NUCLEOTIDE SEQUENCE [LARGE SCALE GENOMIC DNA]</scope>
    <source>
        <strain evidence="2">Urdbean</strain>
    </source>
</reference>
<dbReference type="AlphaFoldDB" id="A0AAQ3NUY1"/>
<feature type="compositionally biased region" description="Low complexity" evidence="1">
    <location>
        <begin position="165"/>
        <end position="178"/>
    </location>
</feature>
<proteinExistence type="predicted"/>
<dbReference type="EMBL" id="CP144697">
    <property type="protein sequence ID" value="WVZ15820.1"/>
    <property type="molecule type" value="Genomic_DNA"/>
</dbReference>
<gene>
    <name evidence="2" type="ORF">V8G54_013386</name>
</gene>
<dbReference type="Gene3D" id="1.25.70.10">
    <property type="entry name" value="Transcription termination factor 3, mitochondrial"/>
    <property type="match status" value="1"/>
</dbReference>
<sequence>MEEVKLLGFNPLKVAFAVALEAKSTVSKPIWDAKVHMLKKWGKEPKMMLCSMEKLDIVTRFWVGRLRWDRSTLIALEKRLVPRALVLQHLLSRGLVKKDASFVTLFIFQGGNTLVTRVISEGTRSILASGCGDSMHAATSINLATYVERVRVHAKRHHGHHAAISTTTGSSSRTIKPP</sequence>
<evidence type="ECO:0000313" key="2">
    <source>
        <dbReference type="EMBL" id="WVZ15820.1"/>
    </source>
</evidence>